<dbReference type="GO" id="GO:0016746">
    <property type="term" value="F:acyltransferase activity"/>
    <property type="evidence" value="ECO:0007669"/>
    <property type="project" value="InterPro"/>
</dbReference>
<proteinExistence type="predicted"/>
<evidence type="ECO:0000256" key="2">
    <source>
        <dbReference type="ARBA" id="ARBA00022553"/>
    </source>
</evidence>
<dbReference type="PROSITE" id="PS00455">
    <property type="entry name" value="AMP_BINDING"/>
    <property type="match status" value="1"/>
</dbReference>
<dbReference type="SUPFAM" id="SSF51735">
    <property type="entry name" value="NAD(P)-binding Rossmann-fold domains"/>
    <property type="match status" value="1"/>
</dbReference>
<dbReference type="CDD" id="cd07989">
    <property type="entry name" value="LPLAT_AGPAT-like"/>
    <property type="match status" value="1"/>
</dbReference>
<dbReference type="PROSITE" id="PS00012">
    <property type="entry name" value="PHOSPHOPANTETHEINE"/>
    <property type="match status" value="1"/>
</dbReference>
<comment type="catalytic activity">
    <reaction evidence="3">
        <text>a long-chain fatty acid + ATP + CoA = a long-chain fatty acyl-CoA + AMP + diphosphate</text>
        <dbReference type="Rhea" id="RHEA:15421"/>
        <dbReference type="ChEBI" id="CHEBI:30616"/>
        <dbReference type="ChEBI" id="CHEBI:33019"/>
        <dbReference type="ChEBI" id="CHEBI:57287"/>
        <dbReference type="ChEBI" id="CHEBI:57560"/>
        <dbReference type="ChEBI" id="CHEBI:83139"/>
        <dbReference type="ChEBI" id="CHEBI:456215"/>
        <dbReference type="EC" id="6.2.1.3"/>
    </reaction>
    <physiologicalReaction direction="left-to-right" evidence="3">
        <dbReference type="Rhea" id="RHEA:15422"/>
    </physiologicalReaction>
</comment>
<dbReference type="InterPro" id="IPR042099">
    <property type="entry name" value="ANL_N_sf"/>
</dbReference>
<dbReference type="Gene3D" id="1.10.1200.10">
    <property type="entry name" value="ACP-like"/>
    <property type="match status" value="1"/>
</dbReference>
<dbReference type="Gene3D" id="3.30.1050.10">
    <property type="entry name" value="SCP2 sterol-binding domain"/>
    <property type="match status" value="1"/>
</dbReference>
<evidence type="ECO:0000256" key="1">
    <source>
        <dbReference type="ARBA" id="ARBA00022450"/>
    </source>
</evidence>
<dbReference type="InterPro" id="IPR013120">
    <property type="entry name" value="FAR_NAD-bd"/>
</dbReference>
<keyword evidence="1" id="KW-0596">Phosphopantetheine</keyword>
<dbReference type="CDD" id="cd09071">
    <property type="entry name" value="FAR_C"/>
    <property type="match status" value="1"/>
</dbReference>
<dbReference type="InterPro" id="IPR006162">
    <property type="entry name" value="Ppantetheine_attach_site"/>
</dbReference>
<accession>A0A0K1PLB9</accession>
<dbReference type="KEGG" id="llu:AKJ09_00976"/>
<dbReference type="SUPFAM" id="SSF56801">
    <property type="entry name" value="Acetyl-CoA synthetase-like"/>
    <property type="match status" value="1"/>
</dbReference>
<dbReference type="STRING" id="1391654.AKJ09_00976"/>
<feature type="transmembrane region" description="Helical" evidence="4">
    <location>
        <begin position="31"/>
        <end position="50"/>
    </location>
</feature>
<reference evidence="6 7" key="1">
    <citation type="submission" date="2015-08" db="EMBL/GenBank/DDBJ databases">
        <authorList>
            <person name="Babu N.S."/>
            <person name="Beckwith C.J."/>
            <person name="Beseler K.G."/>
            <person name="Brison A."/>
            <person name="Carone J.V."/>
            <person name="Caskin T.P."/>
            <person name="Diamond M."/>
            <person name="Durham M.E."/>
            <person name="Foxe J.M."/>
            <person name="Go M."/>
            <person name="Henderson B.A."/>
            <person name="Jones I.B."/>
            <person name="McGettigan J.A."/>
            <person name="Micheletti S.J."/>
            <person name="Nasrallah M.E."/>
            <person name="Ortiz D."/>
            <person name="Piller C.R."/>
            <person name="Privatt S.R."/>
            <person name="Schneider S.L."/>
            <person name="Sharp S."/>
            <person name="Smith T.C."/>
            <person name="Stanton J.D."/>
            <person name="Ullery H.E."/>
            <person name="Wilson R.J."/>
            <person name="Serrano M.G."/>
            <person name="Buck G."/>
            <person name="Lee V."/>
            <person name="Wang Y."/>
            <person name="Carvalho R."/>
            <person name="Voegtly L."/>
            <person name="Shi R."/>
            <person name="Duckworth R."/>
            <person name="Johnson A."/>
            <person name="Loviza R."/>
            <person name="Walstead R."/>
            <person name="Shah Z."/>
            <person name="Kiflezghi M."/>
            <person name="Wade K."/>
            <person name="Ball S.L."/>
            <person name="Bradley K.W."/>
            <person name="Asai D.J."/>
            <person name="Bowman C.A."/>
            <person name="Russell D.A."/>
            <person name="Pope W.H."/>
            <person name="Jacobs-Sera D."/>
            <person name="Hendrix R.W."/>
            <person name="Hatfull G.F."/>
        </authorList>
    </citation>
    <scope>NUCLEOTIDE SEQUENCE [LARGE SCALE GENOMIC DNA]</scope>
    <source>
        <strain evidence="6 7">DSM 27648</strain>
    </source>
</reference>
<dbReference type="InterPro" id="IPR045851">
    <property type="entry name" value="AMP-bd_C_sf"/>
</dbReference>
<organism evidence="6 7">
    <name type="scientific">Labilithrix luteola</name>
    <dbReference type="NCBI Taxonomy" id="1391654"/>
    <lineage>
        <taxon>Bacteria</taxon>
        <taxon>Pseudomonadati</taxon>
        <taxon>Myxococcota</taxon>
        <taxon>Polyangia</taxon>
        <taxon>Polyangiales</taxon>
        <taxon>Labilitrichaceae</taxon>
        <taxon>Labilithrix</taxon>
    </lineage>
</organism>
<dbReference type="Pfam" id="PF01553">
    <property type="entry name" value="Acyltransferase"/>
    <property type="match status" value="1"/>
</dbReference>
<dbReference type="SUPFAM" id="SSF69593">
    <property type="entry name" value="Glycerol-3-phosphate (1)-acyltransferase"/>
    <property type="match status" value="1"/>
</dbReference>
<keyword evidence="4" id="KW-1133">Transmembrane helix</keyword>
<dbReference type="InterPro" id="IPR002123">
    <property type="entry name" value="Plipid/glycerol_acylTrfase"/>
</dbReference>
<evidence type="ECO:0000259" key="5">
    <source>
        <dbReference type="PROSITE" id="PS50075"/>
    </source>
</evidence>
<keyword evidence="4" id="KW-0472">Membrane</keyword>
<dbReference type="SUPFAM" id="SSF55718">
    <property type="entry name" value="SCP-like"/>
    <property type="match status" value="1"/>
</dbReference>
<sequence length="1572" mass="172074">MNGVNGVNGTNGPATPIPPLDIRAQFEGSRLLVLGGTGFLGKIFWIMMLARYPEIGRIYLLVRKNKTKTSEERFWTEVVTNEAFAPLRDQHGEGFDAFIKSKVVPIDGDVGLPLCGIDEKLVTELKGTIDAVVNVAGVVDFNPPLDEALDTNAFGTQNLVALAKALGDAPLMHTSTCYVVGNRKGLIMEERPGDQHPFPRSEELGRDLWDPEREINDCLDLIAQAKSRAEDAFRQSVFLEKAEKNLIARGEPTTGKPLDEELKSVKRKFVSDRLVEAGMERATHWGWPNIYTYTKSIGEQIIARAGIKYTIARPACCESTIEFPFPGWNEGIGTSAPIIFLAMKGHHHLIGHRDVVLDFVPADMVCVGMIISLAELLEGTAKPVYQYGASDVNPGTSARFGELIGLYKRKYYQRRGKGNPFINFLQAYYEPAIVSRDRFEKMGPAAVSRAAKTMASMLKGAPGPAAKFGRSAAKALEGVAKQEDRIDHILTLFAPFTWDQKGPFSCANTRSAYERMSLEDRQKLPWWPEKIDWADYWMNQHMPAMEKRVIPWMEGRIKKDLKPLKAHDTLASLVDQMAERHEHALAFGRLEDDGIARTTYLDVQKRADAVAARLSTLGVKKGDRVVLSGHNHPNWPIAFFGIVRAGATAVPVDPAMEPAQFANVVRESEASVVLWDEKVEAACRAELEKALPEQKLALHQLDAFTRPFDDSEADLALSWERPEVEDDDVASLIFTSGTTGKPKGVRLTHANFTSLVAALAPLFPLTSGDRVLSVLPLHHTFEFTCGMILPFSRGARVVYLDELKSERVSAGLKQARATAMVGVPAVWQLLERRILGQVKDKGPVAEKIFEIGTELNRRLGKTTGIDLGKLLFGAVHDGLGGNIKYLISGGASLPKETQNLFAGLGFKLAEGYGLTEAAPVLTVAKAGTSAGQVGKPIPGVEIKIDSPDEHGVGEVLARGPNVMAGYTDEEATKQVLDADGYLHTGDLGKFDRKGQLVLVGRVKDVIVTATGENVYPDDLERTLGKISHVEEFAVVGVTGRSGGERVGLIAVPEADDSIDRAARLERAQKVLRDAIGKLPYGKQPTIVHLYDAPLPRTATRKVKRNDARKILERMIAATTRPDEAEAPSSPIRIAIAAVKGKKPSEIHGDLTLGDDLGFDSLALTELLVALETKHGAIEPTALQNCRTVADVEALVGAERPSLRPSEIAKSRYKIEGRNAKKDDLAFTLPEPLQEQGKKLIGKVQDFFYGNMMNSRISGRAFIPHNRNVIVAANHASHLDMGFVRHALGTYGEDIVTLAAQDYFFEKNTIQRAFFENLTNLRAIDRKSGLRASERQAGEILQKGKTTLIFPEGTRSTDGQVHEFKPLLGHLALTYGVDILPVYLGGTRDAMPKGGKLPTSRDISARIGPPIRVTDMRRLTKGLSPADASREVAKLAHRAVVALQEGKLLDSARMTSLASEEAPKEHPLVTLFAELEGKFQREAVDKPVSFYFTLGNDDRAKWTVHVSKDKCEVKPGKPDGGTADCVLKTSPEIFTKIVRDAYTPGPAEFLSGAIKSNDVSLLMTFQKVFQLGG</sequence>
<keyword evidence="2" id="KW-0597">Phosphoprotein</keyword>
<dbReference type="Gene3D" id="3.40.50.720">
    <property type="entry name" value="NAD(P)-binding Rossmann-like Domain"/>
    <property type="match status" value="1"/>
</dbReference>
<feature type="domain" description="Carrier" evidence="5">
    <location>
        <begin position="1125"/>
        <end position="1199"/>
    </location>
</feature>
<dbReference type="PROSITE" id="PS50075">
    <property type="entry name" value="CARRIER"/>
    <property type="match status" value="1"/>
</dbReference>
<evidence type="ECO:0000256" key="3">
    <source>
        <dbReference type="ARBA" id="ARBA00024484"/>
    </source>
</evidence>
<dbReference type="InterPro" id="IPR036527">
    <property type="entry name" value="SCP2_sterol-bd_dom_sf"/>
</dbReference>
<gene>
    <name evidence="6" type="ORF">AKJ09_00976</name>
</gene>
<dbReference type="Pfam" id="PF00501">
    <property type="entry name" value="AMP-binding"/>
    <property type="match status" value="1"/>
</dbReference>
<keyword evidence="6" id="KW-0436">Ligase</keyword>
<dbReference type="Gene3D" id="3.40.50.12780">
    <property type="entry name" value="N-terminal domain of ligase-like"/>
    <property type="match status" value="1"/>
</dbReference>
<dbReference type="Proteomes" id="UP000064967">
    <property type="component" value="Chromosome"/>
</dbReference>
<dbReference type="InterPro" id="IPR000873">
    <property type="entry name" value="AMP-dep_synth/lig_dom"/>
</dbReference>
<dbReference type="GO" id="GO:0016020">
    <property type="term" value="C:membrane"/>
    <property type="evidence" value="ECO:0007669"/>
    <property type="project" value="TreeGrafter"/>
</dbReference>
<keyword evidence="7" id="KW-1185">Reference proteome</keyword>
<dbReference type="PANTHER" id="PTHR43272">
    <property type="entry name" value="LONG-CHAIN-FATTY-ACID--COA LIGASE"/>
    <property type="match status" value="1"/>
</dbReference>
<dbReference type="GO" id="GO:0004467">
    <property type="term" value="F:long-chain fatty acid-CoA ligase activity"/>
    <property type="evidence" value="ECO:0007669"/>
    <property type="project" value="UniProtKB-EC"/>
</dbReference>
<dbReference type="SUPFAM" id="SSF47336">
    <property type="entry name" value="ACP-like"/>
    <property type="match status" value="1"/>
</dbReference>
<dbReference type="InterPro" id="IPR036291">
    <property type="entry name" value="NAD(P)-bd_dom_sf"/>
</dbReference>
<evidence type="ECO:0000256" key="4">
    <source>
        <dbReference type="SAM" id="Phobius"/>
    </source>
</evidence>
<dbReference type="Gene3D" id="3.30.300.30">
    <property type="match status" value="1"/>
</dbReference>
<dbReference type="PANTHER" id="PTHR43272:SF52">
    <property type="entry name" value="AMP-DEPENDENT SYNTHETASE_LIGASE DOMAIN-CONTAINING PROTEIN"/>
    <property type="match status" value="1"/>
</dbReference>
<dbReference type="PATRIC" id="fig|1391654.3.peg.991"/>
<keyword evidence="4" id="KW-0812">Transmembrane</keyword>
<dbReference type="InterPro" id="IPR033640">
    <property type="entry name" value="FAR_C"/>
</dbReference>
<evidence type="ECO:0000313" key="7">
    <source>
        <dbReference type="Proteomes" id="UP000064967"/>
    </source>
</evidence>
<dbReference type="Pfam" id="PF00550">
    <property type="entry name" value="PP-binding"/>
    <property type="match status" value="1"/>
</dbReference>
<dbReference type="SMART" id="SM00563">
    <property type="entry name" value="PlsC"/>
    <property type="match status" value="1"/>
</dbReference>
<dbReference type="Pfam" id="PF07993">
    <property type="entry name" value="NAD_binding_4"/>
    <property type="match status" value="1"/>
</dbReference>
<evidence type="ECO:0000313" key="6">
    <source>
        <dbReference type="EMBL" id="AKU94312.1"/>
    </source>
</evidence>
<name>A0A0K1PLB9_9BACT</name>
<protein>
    <submittedName>
        <fullName evidence="6">Long-chain-fatty-acid CoA ligase</fullName>
    </submittedName>
</protein>
<dbReference type="EMBL" id="CP012333">
    <property type="protein sequence ID" value="AKU94312.1"/>
    <property type="molecule type" value="Genomic_DNA"/>
</dbReference>
<dbReference type="InterPro" id="IPR009081">
    <property type="entry name" value="PP-bd_ACP"/>
</dbReference>
<dbReference type="InterPro" id="IPR036736">
    <property type="entry name" value="ACP-like_sf"/>
</dbReference>
<dbReference type="InterPro" id="IPR020845">
    <property type="entry name" value="AMP-binding_CS"/>
</dbReference>